<keyword evidence="3" id="KW-1185">Reference proteome</keyword>
<evidence type="ECO:0008006" key="4">
    <source>
        <dbReference type="Google" id="ProtNLM"/>
    </source>
</evidence>
<dbReference type="SUPFAM" id="SSF52047">
    <property type="entry name" value="RNI-like"/>
    <property type="match status" value="1"/>
</dbReference>
<evidence type="ECO:0000313" key="1">
    <source>
        <dbReference type="EMBL" id="GBC00556.1"/>
    </source>
</evidence>
<dbReference type="EMBL" id="BLAL01000012">
    <property type="protein sequence ID" value="GES74476.1"/>
    <property type="molecule type" value="Genomic_DNA"/>
</dbReference>
<protein>
    <recommendedName>
        <fullName evidence="4">F-box domain-containing protein</fullName>
    </recommendedName>
</protein>
<dbReference type="Proteomes" id="UP000247702">
    <property type="component" value="Unassembled WGS sequence"/>
</dbReference>
<gene>
    <name evidence="2" type="ORF">RCL2_000195400</name>
    <name evidence="1" type="ORF">RclHR1_00390010</name>
</gene>
<comment type="caution">
    <text evidence="1">The sequence shown here is derived from an EMBL/GenBank/DDBJ whole genome shotgun (WGS) entry which is preliminary data.</text>
</comment>
<dbReference type="InterPro" id="IPR032675">
    <property type="entry name" value="LRR_dom_sf"/>
</dbReference>
<evidence type="ECO:0000313" key="2">
    <source>
        <dbReference type="EMBL" id="GES74476.1"/>
    </source>
</evidence>
<sequence>MSQIPVDCLYEIIEYFEDDKKTLYSCLLVNRLFCEISVKIFWRNVLSYNTSNFSTLITCLPYDSKNLLYENEIIILTPTLIKSPTFNYAKFCKVLSVNRVHFKIRELLKKNQPIYLSQKRVEINTNIVVQEICKMIINRSSLKSLIFSYYPTLTFTFCPEDITCFNKLSELRCQSDFSSEFFYQLSQICHTITLLDIKFYNHISNGLADLISIQKNLKHFRMTQSNYLKGIPSLIANLPNNLIKLNIYGGNFISLSFITKFSNLQELELSFGHNPDFGDYEKLLNFRFSRLQIFTIWHLNSRSELIIKFLEINGKNLKEFYANIYNDDINLAIIKFCPNLRKLSIRIIKYELETLKLIFKSCQHLESIKVWCGSSYLNEKEVLEAILKYSHENIIELILHMLHEQYNARFEPILSDDLDAFFISWMNRIPRKPLSFKIITRDCYKSLDKIDSNMKIINKYIKLGVIKDFKVINDNETFTSNY</sequence>
<dbReference type="Proteomes" id="UP000615446">
    <property type="component" value="Unassembled WGS sequence"/>
</dbReference>
<dbReference type="OrthoDB" id="1107553at2759"/>
<reference evidence="1 3" key="1">
    <citation type="submission" date="2017-11" db="EMBL/GenBank/DDBJ databases">
        <title>The genome of Rhizophagus clarus HR1 reveals common genetic basis of auxotrophy among arbuscular mycorrhizal fungi.</title>
        <authorList>
            <person name="Kobayashi Y."/>
        </authorList>
    </citation>
    <scope>NUCLEOTIDE SEQUENCE [LARGE SCALE GENOMIC DNA]</scope>
    <source>
        <strain evidence="1 3">HR1</strain>
    </source>
</reference>
<dbReference type="AlphaFoldDB" id="A0A2Z6RDB3"/>
<dbReference type="EMBL" id="BEXD01003223">
    <property type="protein sequence ID" value="GBC00556.1"/>
    <property type="molecule type" value="Genomic_DNA"/>
</dbReference>
<name>A0A2Z6RDB3_9GLOM</name>
<accession>A0A2Z6RDB3</accession>
<reference evidence="2" key="2">
    <citation type="submission" date="2019-10" db="EMBL/GenBank/DDBJ databases">
        <title>Conservation and host-specific expression of non-tandemly repeated heterogenous ribosome RNA gene in arbuscular mycorrhizal fungi.</title>
        <authorList>
            <person name="Maeda T."/>
            <person name="Kobayashi Y."/>
            <person name="Nakagawa T."/>
            <person name="Ezawa T."/>
            <person name="Yamaguchi K."/>
            <person name="Bino T."/>
            <person name="Nishimoto Y."/>
            <person name="Shigenobu S."/>
            <person name="Kawaguchi M."/>
        </authorList>
    </citation>
    <scope>NUCLEOTIDE SEQUENCE</scope>
    <source>
        <strain evidence="2">HR1</strain>
    </source>
</reference>
<dbReference type="Gene3D" id="3.80.10.10">
    <property type="entry name" value="Ribonuclease Inhibitor"/>
    <property type="match status" value="1"/>
</dbReference>
<evidence type="ECO:0000313" key="3">
    <source>
        <dbReference type="Proteomes" id="UP000247702"/>
    </source>
</evidence>
<organism evidence="1 3">
    <name type="scientific">Rhizophagus clarus</name>
    <dbReference type="NCBI Taxonomy" id="94130"/>
    <lineage>
        <taxon>Eukaryota</taxon>
        <taxon>Fungi</taxon>
        <taxon>Fungi incertae sedis</taxon>
        <taxon>Mucoromycota</taxon>
        <taxon>Glomeromycotina</taxon>
        <taxon>Glomeromycetes</taxon>
        <taxon>Glomerales</taxon>
        <taxon>Glomeraceae</taxon>
        <taxon>Rhizophagus</taxon>
    </lineage>
</organism>
<proteinExistence type="predicted"/>